<gene>
    <name evidence="2" type="ORF">ABQJ54_12755</name>
</gene>
<reference evidence="2 3" key="1">
    <citation type="submission" date="2024-06" db="EMBL/GenBank/DDBJ databases">
        <authorList>
            <person name="Woo H."/>
        </authorList>
    </citation>
    <scope>NUCLEOTIDE SEQUENCE [LARGE SCALE GENOMIC DNA]</scope>
    <source>
        <strain evidence="2 3">Si-c</strain>
    </source>
</reference>
<proteinExistence type="predicted"/>
<sequence>MPGSFGNPHPAVNAPHRPAVIPSPGWPGALHHPDRNIVPAPIDEHRAAAETGKPGIRAWPSRVTAGEAAMHAKESMYRFTIATTMLLAMGGLQAADKKAPTDAELIASAMRAAPASVAKNATIVVPGADGTMRTLRKGTNAFTCMPDNPATPGPDPMCADKNAWAWLGAYMAHKPPPSGTGIAYMLQGGVDASNTDPSAMKPAAGQHWIRTGPHLMIFGADAAFYDAYPKSATPDTSVPYVMWAGTPYQHLMAPVH</sequence>
<comment type="caution">
    <text evidence="2">The sequence shown here is derived from an EMBL/GenBank/DDBJ whole genome shotgun (WGS) entry which is preliminary data.</text>
</comment>
<protein>
    <submittedName>
        <fullName evidence="2">Uncharacterized protein</fullName>
    </submittedName>
</protein>
<evidence type="ECO:0000313" key="2">
    <source>
        <dbReference type="EMBL" id="MEW9572621.1"/>
    </source>
</evidence>
<organism evidence="2 3">
    <name type="scientific">Rhodanobacter lycopersici</name>
    <dbReference type="NCBI Taxonomy" id="3162487"/>
    <lineage>
        <taxon>Bacteria</taxon>
        <taxon>Pseudomonadati</taxon>
        <taxon>Pseudomonadota</taxon>
        <taxon>Gammaproteobacteria</taxon>
        <taxon>Lysobacterales</taxon>
        <taxon>Rhodanobacteraceae</taxon>
        <taxon>Rhodanobacter</taxon>
    </lineage>
</organism>
<dbReference type="Proteomes" id="UP001556220">
    <property type="component" value="Unassembled WGS sequence"/>
</dbReference>
<feature type="region of interest" description="Disordered" evidence="1">
    <location>
        <begin position="1"/>
        <end position="29"/>
    </location>
</feature>
<keyword evidence="3" id="KW-1185">Reference proteome</keyword>
<dbReference type="EMBL" id="JBFOHK010000003">
    <property type="protein sequence ID" value="MEW9572621.1"/>
    <property type="molecule type" value="Genomic_DNA"/>
</dbReference>
<dbReference type="RefSeq" id="WP_367854688.1">
    <property type="nucleotide sequence ID" value="NZ_JBFOHK010000003.1"/>
</dbReference>
<name>A0ABV3QGN4_9GAMM</name>
<evidence type="ECO:0000256" key="1">
    <source>
        <dbReference type="SAM" id="MobiDB-lite"/>
    </source>
</evidence>
<evidence type="ECO:0000313" key="3">
    <source>
        <dbReference type="Proteomes" id="UP001556220"/>
    </source>
</evidence>
<accession>A0ABV3QGN4</accession>